<evidence type="ECO:0000256" key="3">
    <source>
        <dbReference type="ARBA" id="ARBA00022598"/>
    </source>
</evidence>
<evidence type="ECO:0000256" key="5">
    <source>
        <dbReference type="ARBA" id="ARBA00022741"/>
    </source>
</evidence>
<comment type="function">
    <text evidence="11">Catalyzes the addition of meso-diaminopimelic acid to the nucleotide precursor UDP-N-acetylmuramoyl-L-alanyl-D-glutamate (UMAG) in the biosynthesis of bacterial cell-wall peptidoglycan.</text>
</comment>
<evidence type="ECO:0000256" key="10">
    <source>
        <dbReference type="ARBA" id="ARBA00023316"/>
    </source>
</evidence>
<feature type="binding site" evidence="11">
    <location>
        <begin position="112"/>
        <end position="118"/>
    </location>
    <ligand>
        <name>ATP</name>
        <dbReference type="ChEBI" id="CHEBI:30616"/>
    </ligand>
</feature>
<keyword evidence="7 11" id="KW-0133">Cell shape</keyword>
<dbReference type="SUPFAM" id="SSF63418">
    <property type="entry name" value="MurE/MurF N-terminal domain"/>
    <property type="match status" value="1"/>
</dbReference>
<feature type="domain" description="Mur ligase C-terminal" evidence="14">
    <location>
        <begin position="334"/>
        <end position="462"/>
    </location>
</feature>
<dbReference type="NCBIfam" id="TIGR01085">
    <property type="entry name" value="murE"/>
    <property type="match status" value="1"/>
</dbReference>
<dbReference type="Gene3D" id="3.40.1190.10">
    <property type="entry name" value="Mur-like, catalytic domain"/>
    <property type="match status" value="1"/>
</dbReference>
<feature type="binding site" evidence="11">
    <location>
        <position position="185"/>
    </location>
    <ligand>
        <name>UDP-N-acetyl-alpha-D-muramoyl-L-alanyl-D-glutamate</name>
        <dbReference type="ChEBI" id="CHEBI:83900"/>
    </ligand>
</feature>
<comment type="subcellular location">
    <subcellularLocation>
        <location evidence="11 12">Cytoplasm</location>
    </subcellularLocation>
</comment>
<feature type="binding site" evidence="11">
    <location>
        <begin position="158"/>
        <end position="159"/>
    </location>
    <ligand>
        <name>UDP-N-acetyl-alpha-D-muramoyl-L-alanyl-D-glutamate</name>
        <dbReference type="ChEBI" id="CHEBI:83900"/>
    </ligand>
</feature>
<comment type="pathway">
    <text evidence="11 12">Cell wall biogenesis; peptidoglycan biosynthesis.</text>
</comment>
<dbReference type="InterPro" id="IPR013221">
    <property type="entry name" value="Mur_ligase_cen"/>
</dbReference>
<evidence type="ECO:0000256" key="1">
    <source>
        <dbReference type="ARBA" id="ARBA00005898"/>
    </source>
</evidence>
<dbReference type="EC" id="6.3.2.13" evidence="11"/>
<feature type="binding site" evidence="11">
    <location>
        <position position="464"/>
    </location>
    <ligand>
        <name>meso-2,6-diaminopimelate</name>
        <dbReference type="ChEBI" id="CHEBI:57791"/>
    </ligand>
</feature>
<keyword evidence="17" id="KW-1185">Reference proteome</keyword>
<feature type="modified residue" description="N6-carboxylysine" evidence="11">
    <location>
        <position position="225"/>
    </location>
</feature>
<evidence type="ECO:0000259" key="14">
    <source>
        <dbReference type="Pfam" id="PF02875"/>
    </source>
</evidence>
<feature type="domain" description="Mur ligase central" evidence="15">
    <location>
        <begin position="110"/>
        <end position="312"/>
    </location>
</feature>
<dbReference type="AlphaFoldDB" id="A0A941INC1"/>
<dbReference type="SUPFAM" id="SSF53623">
    <property type="entry name" value="MurD-like peptide ligases, catalytic domain"/>
    <property type="match status" value="1"/>
</dbReference>
<dbReference type="NCBIfam" id="NF001126">
    <property type="entry name" value="PRK00139.1-4"/>
    <property type="match status" value="1"/>
</dbReference>
<dbReference type="InterPro" id="IPR036565">
    <property type="entry name" value="Mur-like_cat_sf"/>
</dbReference>
<evidence type="ECO:0000256" key="4">
    <source>
        <dbReference type="ARBA" id="ARBA00022618"/>
    </source>
</evidence>
<dbReference type="GO" id="GO:0005737">
    <property type="term" value="C:cytoplasm"/>
    <property type="evidence" value="ECO:0007669"/>
    <property type="project" value="UniProtKB-SubCell"/>
</dbReference>
<dbReference type="PROSITE" id="PS01011">
    <property type="entry name" value="FOLYLPOLYGLU_SYNT_1"/>
    <property type="match status" value="1"/>
</dbReference>
<dbReference type="Gene3D" id="3.90.190.20">
    <property type="entry name" value="Mur ligase, C-terminal domain"/>
    <property type="match status" value="1"/>
</dbReference>
<dbReference type="RefSeq" id="WP_212526385.1">
    <property type="nucleotide sequence ID" value="NZ_JAGSOG010000003.1"/>
</dbReference>
<feature type="binding site" evidence="11">
    <location>
        <begin position="408"/>
        <end position="411"/>
    </location>
    <ligand>
        <name>meso-2,6-diaminopimelate</name>
        <dbReference type="ChEBI" id="CHEBI:57791"/>
    </ligand>
</feature>
<dbReference type="Proteomes" id="UP000675781">
    <property type="component" value="Unassembled WGS sequence"/>
</dbReference>
<dbReference type="GO" id="GO:0071555">
    <property type="term" value="P:cell wall organization"/>
    <property type="evidence" value="ECO:0007669"/>
    <property type="project" value="UniProtKB-KW"/>
</dbReference>
<dbReference type="GO" id="GO:0051301">
    <property type="term" value="P:cell division"/>
    <property type="evidence" value="ECO:0007669"/>
    <property type="project" value="UniProtKB-KW"/>
</dbReference>
<keyword evidence="4 11" id="KW-0132">Cell division</keyword>
<feature type="binding site" evidence="11">
    <location>
        <position position="384"/>
    </location>
    <ligand>
        <name>meso-2,6-diaminopimelate</name>
        <dbReference type="ChEBI" id="CHEBI:57791"/>
    </ligand>
</feature>
<organism evidence="16 17">
    <name type="scientific">Actinospica durhamensis</name>
    <dbReference type="NCBI Taxonomy" id="1508375"/>
    <lineage>
        <taxon>Bacteria</taxon>
        <taxon>Bacillati</taxon>
        <taxon>Actinomycetota</taxon>
        <taxon>Actinomycetes</taxon>
        <taxon>Catenulisporales</taxon>
        <taxon>Actinospicaceae</taxon>
        <taxon>Actinospica</taxon>
    </lineage>
</organism>
<comment type="catalytic activity">
    <reaction evidence="11">
        <text>UDP-N-acetyl-alpha-D-muramoyl-L-alanyl-D-glutamate + meso-2,6-diaminopimelate + ATP = UDP-N-acetyl-alpha-D-muramoyl-L-alanyl-gamma-D-glutamyl-meso-2,6-diaminopimelate + ADP + phosphate + H(+)</text>
        <dbReference type="Rhea" id="RHEA:23676"/>
        <dbReference type="ChEBI" id="CHEBI:15378"/>
        <dbReference type="ChEBI" id="CHEBI:30616"/>
        <dbReference type="ChEBI" id="CHEBI:43474"/>
        <dbReference type="ChEBI" id="CHEBI:57791"/>
        <dbReference type="ChEBI" id="CHEBI:83900"/>
        <dbReference type="ChEBI" id="CHEBI:83905"/>
        <dbReference type="ChEBI" id="CHEBI:456216"/>
        <dbReference type="EC" id="6.3.2.13"/>
    </reaction>
</comment>
<keyword evidence="6 11" id="KW-0067">ATP-binding</keyword>
<proteinExistence type="inferred from homology"/>
<feature type="binding site" evidence="11">
    <location>
        <position position="193"/>
    </location>
    <ligand>
        <name>UDP-N-acetyl-alpha-D-muramoyl-L-alanyl-D-glutamate</name>
        <dbReference type="ChEBI" id="CHEBI:83900"/>
    </ligand>
</feature>
<protein>
    <recommendedName>
        <fullName evidence="11">UDP-N-acetylmuramoyl-L-alanyl-D-glutamate--2,6-diaminopimelate ligase</fullName>
        <ecNumber evidence="11">6.3.2.13</ecNumber>
    </recommendedName>
    <alternativeName>
        <fullName evidence="11">Meso-A2pm-adding enzyme</fullName>
    </alternativeName>
    <alternativeName>
        <fullName evidence="11">Meso-diaminopimelate-adding enzyme</fullName>
    </alternativeName>
    <alternativeName>
        <fullName evidence="11">UDP-MurNAc-L-Ala-D-Glu:meso-diaminopimelate ligase</fullName>
    </alternativeName>
    <alternativeName>
        <fullName evidence="11">UDP-MurNAc-tripeptide synthetase</fullName>
    </alternativeName>
    <alternativeName>
        <fullName evidence="11">UDP-N-acetylmuramyl-tripeptide synthetase</fullName>
    </alternativeName>
</protein>
<feature type="binding site" evidence="11">
    <location>
        <position position="31"/>
    </location>
    <ligand>
        <name>UDP-N-acetyl-alpha-D-muramoyl-L-alanyl-D-glutamate</name>
        <dbReference type="ChEBI" id="CHEBI:83900"/>
    </ligand>
</feature>
<feature type="binding site" evidence="11">
    <location>
        <position position="460"/>
    </location>
    <ligand>
        <name>meso-2,6-diaminopimelate</name>
        <dbReference type="ChEBI" id="CHEBI:57791"/>
    </ligand>
</feature>
<dbReference type="Gene3D" id="3.40.1390.10">
    <property type="entry name" value="MurE/MurF, N-terminal domain"/>
    <property type="match status" value="1"/>
</dbReference>
<comment type="cofactor">
    <cofactor evidence="11">
        <name>Mg(2+)</name>
        <dbReference type="ChEBI" id="CHEBI:18420"/>
    </cofactor>
</comment>
<comment type="caution">
    <text evidence="16">The sequence shown here is derived from an EMBL/GenBank/DDBJ whole genome shotgun (WGS) entry which is preliminary data.</text>
</comment>
<name>A0A941INC1_9ACTN</name>
<dbReference type="Pfam" id="PF02875">
    <property type="entry name" value="Mur_ligase_C"/>
    <property type="match status" value="1"/>
</dbReference>
<dbReference type="InterPro" id="IPR004101">
    <property type="entry name" value="Mur_ligase_C"/>
</dbReference>
<dbReference type="HAMAP" id="MF_00208">
    <property type="entry name" value="MurE"/>
    <property type="match status" value="1"/>
</dbReference>
<dbReference type="InterPro" id="IPR018109">
    <property type="entry name" value="Folylpolyglutamate_synth_CS"/>
</dbReference>
<dbReference type="InterPro" id="IPR000713">
    <property type="entry name" value="Mur_ligase_N"/>
</dbReference>
<comment type="similarity">
    <text evidence="1 11">Belongs to the MurCDEF family. MurE subfamily.</text>
</comment>
<keyword evidence="9 11" id="KW-0131">Cell cycle</keyword>
<evidence type="ECO:0000256" key="6">
    <source>
        <dbReference type="ARBA" id="ARBA00022840"/>
    </source>
</evidence>
<comment type="PTM">
    <text evidence="11">Carboxylation is probably crucial for Mg(2+) binding and, consequently, for the gamma-phosphate positioning of ATP.</text>
</comment>
<evidence type="ECO:0000256" key="11">
    <source>
        <dbReference type="HAMAP-Rule" id="MF_00208"/>
    </source>
</evidence>
<accession>A0A941INC1</accession>
<dbReference type="SUPFAM" id="SSF53244">
    <property type="entry name" value="MurD-like peptide ligases, peptide-binding domain"/>
    <property type="match status" value="1"/>
</dbReference>
<dbReference type="GO" id="GO:0000287">
    <property type="term" value="F:magnesium ion binding"/>
    <property type="evidence" value="ECO:0007669"/>
    <property type="project" value="UniProtKB-UniRule"/>
</dbReference>
<dbReference type="Pfam" id="PF08245">
    <property type="entry name" value="Mur_ligase_M"/>
    <property type="match status" value="1"/>
</dbReference>
<dbReference type="GO" id="GO:0009252">
    <property type="term" value="P:peptidoglycan biosynthetic process"/>
    <property type="evidence" value="ECO:0007669"/>
    <property type="project" value="UniProtKB-UniRule"/>
</dbReference>
<comment type="caution">
    <text evidence="11">Lacks conserved residue(s) required for the propagation of feature annotation.</text>
</comment>
<evidence type="ECO:0000256" key="12">
    <source>
        <dbReference type="RuleBase" id="RU004135"/>
    </source>
</evidence>
<dbReference type="GO" id="GO:0005524">
    <property type="term" value="F:ATP binding"/>
    <property type="evidence" value="ECO:0007669"/>
    <property type="project" value="UniProtKB-UniRule"/>
</dbReference>
<dbReference type="GO" id="GO:0004326">
    <property type="term" value="F:tetrahydrofolylpolyglutamate synthase activity"/>
    <property type="evidence" value="ECO:0007669"/>
    <property type="project" value="InterPro"/>
</dbReference>
<dbReference type="PANTHER" id="PTHR23135">
    <property type="entry name" value="MUR LIGASE FAMILY MEMBER"/>
    <property type="match status" value="1"/>
</dbReference>
<evidence type="ECO:0000256" key="7">
    <source>
        <dbReference type="ARBA" id="ARBA00022960"/>
    </source>
</evidence>
<dbReference type="GO" id="GO:0008765">
    <property type="term" value="F:UDP-N-acetylmuramoylalanyl-D-glutamate-2,6-diaminopimelate ligase activity"/>
    <property type="evidence" value="ECO:0007669"/>
    <property type="project" value="UniProtKB-UniRule"/>
</dbReference>
<keyword evidence="5 11" id="KW-0547">Nucleotide-binding</keyword>
<sequence>MKLADLLDQHPYRLVRGTLEIEITAPVTADTRSVERGSLFVAVAGRRHDGHALLQEAFDKGAVAALVTDAESRAPEGMTVVRVPDTLAAASHVAARQQGEPGRSMVVVSITGTNGKTSVAAMLESILSSLSPAPVGVIGTGGTRVDLKPLPLSVSTPTTPQAIELQAILRAMADRQVGTLVMEASSLALFQHRVDHAFTDIGVFTNLSPDHLDDHGSMDAYRQAKMLLFSGLAGLAVANADDPVSAEIHTLMPGRVTSFGIEQDADYRATDIQISPAGTTFTLHHRGREYRAKVPVPARFAVSNALAAIAVCGLLGYELDRVLPALEALGQIPGRMQTLRLPNGTTVVIDYAHSPDSLEKVLDTLRELAGDGRLITVFGCGGDRDPGKRAPMGVIAGRLSDHVIITSDNPRTEDPESILDAIERGLSTTDATYDRLPDRREAIARALGAARPGDTALIAGKGNEDYQIIGDRTTPFQDIAVVRELSAEPIG</sequence>
<dbReference type="EMBL" id="JAGSOG010000003">
    <property type="protein sequence ID" value="MBR7831852.1"/>
    <property type="molecule type" value="Genomic_DNA"/>
</dbReference>
<feature type="binding site" evidence="11">
    <location>
        <position position="191"/>
    </location>
    <ligand>
        <name>UDP-N-acetyl-alpha-D-muramoyl-L-alanyl-D-glutamate</name>
        <dbReference type="ChEBI" id="CHEBI:83900"/>
    </ligand>
</feature>
<dbReference type="Pfam" id="PF01225">
    <property type="entry name" value="Mur_ligase"/>
    <property type="match status" value="1"/>
</dbReference>
<gene>
    <name evidence="11" type="primary">murE</name>
    <name evidence="16" type="ORF">KDL01_01185</name>
</gene>
<evidence type="ECO:0000256" key="8">
    <source>
        <dbReference type="ARBA" id="ARBA00022984"/>
    </source>
</evidence>
<keyword evidence="2 11" id="KW-0963">Cytoplasm</keyword>
<dbReference type="InterPro" id="IPR036615">
    <property type="entry name" value="Mur_ligase_C_dom_sf"/>
</dbReference>
<keyword evidence="8 11" id="KW-0573">Peptidoglycan synthesis</keyword>
<reference evidence="16" key="1">
    <citation type="submission" date="2021-04" db="EMBL/GenBank/DDBJ databases">
        <title>Genome based classification of Actinospica acidithermotolerans sp. nov., an actinobacterium isolated from an Indonesian hot spring.</title>
        <authorList>
            <person name="Kusuma A.B."/>
            <person name="Putra K.E."/>
            <person name="Nafisah S."/>
            <person name="Loh J."/>
            <person name="Nouioui I."/>
            <person name="Goodfellow M."/>
        </authorList>
    </citation>
    <scope>NUCLEOTIDE SEQUENCE</scope>
    <source>
        <strain evidence="16">CSCA 57</strain>
    </source>
</reference>
<keyword evidence="11" id="KW-0460">Magnesium</keyword>
<evidence type="ECO:0000313" key="16">
    <source>
        <dbReference type="EMBL" id="MBR7831852.1"/>
    </source>
</evidence>
<dbReference type="PANTHER" id="PTHR23135:SF4">
    <property type="entry name" value="UDP-N-ACETYLMURAMOYL-L-ALANYL-D-GLUTAMATE--2,6-DIAMINOPIMELATE LIGASE MURE HOMOLOG, CHLOROPLASTIC"/>
    <property type="match status" value="1"/>
</dbReference>
<evidence type="ECO:0000259" key="13">
    <source>
        <dbReference type="Pfam" id="PF01225"/>
    </source>
</evidence>
<feature type="short sequence motif" description="Meso-diaminopimelate recognition motif" evidence="11">
    <location>
        <begin position="408"/>
        <end position="411"/>
    </location>
</feature>
<keyword evidence="10 11" id="KW-0961">Cell wall biogenesis/degradation</keyword>
<dbReference type="GO" id="GO:0008360">
    <property type="term" value="P:regulation of cell shape"/>
    <property type="evidence" value="ECO:0007669"/>
    <property type="project" value="UniProtKB-KW"/>
</dbReference>
<dbReference type="InterPro" id="IPR035911">
    <property type="entry name" value="MurE/MurF_N"/>
</dbReference>
<keyword evidence="3 11" id="KW-0436">Ligase</keyword>
<dbReference type="InterPro" id="IPR005761">
    <property type="entry name" value="UDP-N-AcMur-Glu-dNH2Pim_ligase"/>
</dbReference>
<evidence type="ECO:0000259" key="15">
    <source>
        <dbReference type="Pfam" id="PF08245"/>
    </source>
</evidence>
<evidence type="ECO:0000313" key="17">
    <source>
        <dbReference type="Proteomes" id="UP000675781"/>
    </source>
</evidence>
<feature type="domain" description="Mur ligase N-terminal catalytic" evidence="13">
    <location>
        <begin position="27"/>
        <end position="92"/>
    </location>
</feature>
<evidence type="ECO:0000256" key="2">
    <source>
        <dbReference type="ARBA" id="ARBA00022490"/>
    </source>
</evidence>
<evidence type="ECO:0000256" key="9">
    <source>
        <dbReference type="ARBA" id="ARBA00023306"/>
    </source>
</evidence>